<feature type="region of interest" description="Disordered" evidence="1">
    <location>
        <begin position="1"/>
        <end position="125"/>
    </location>
</feature>
<sequence length="140" mass="15259">MLEEALPWTRDAESPDVRGGRRPGSPSERDPWHGRIAEHLPGATVHTTQETPSTGAGGLETLTAASRRHFLQRPPQVVTSPVRQSGSGREGKRRASSSASDLCRISRSVQPTERGGGMPQPHYDLADSIDICQPVFDVRR</sequence>
<dbReference type="AlphaFoldDB" id="A0AAD9YFC9"/>
<feature type="compositionally biased region" description="Basic and acidic residues" evidence="1">
    <location>
        <begin position="27"/>
        <end position="38"/>
    </location>
</feature>
<feature type="compositionally biased region" description="Basic and acidic residues" evidence="1">
    <location>
        <begin position="10"/>
        <end position="19"/>
    </location>
</feature>
<keyword evidence="3" id="KW-1185">Reference proteome</keyword>
<reference evidence="2" key="1">
    <citation type="submission" date="2023-02" db="EMBL/GenBank/DDBJ databases">
        <title>Colletotrichum kahawae CIFC_Que2 genome sequencing and assembly.</title>
        <authorList>
            <person name="Baroncelli R."/>
        </authorList>
    </citation>
    <scope>NUCLEOTIDE SEQUENCE</scope>
    <source>
        <strain evidence="2">CIFC_Que2</strain>
    </source>
</reference>
<protein>
    <submittedName>
        <fullName evidence="2">Uncharacterized protein</fullName>
    </submittedName>
</protein>
<evidence type="ECO:0000313" key="3">
    <source>
        <dbReference type="Proteomes" id="UP001281614"/>
    </source>
</evidence>
<feature type="compositionally biased region" description="Polar residues" evidence="1">
    <location>
        <begin position="77"/>
        <end position="87"/>
    </location>
</feature>
<evidence type="ECO:0000256" key="1">
    <source>
        <dbReference type="SAM" id="MobiDB-lite"/>
    </source>
</evidence>
<dbReference type="EMBL" id="VYYT01000168">
    <property type="protein sequence ID" value="KAK2760628.1"/>
    <property type="molecule type" value="Genomic_DNA"/>
</dbReference>
<accession>A0AAD9YFC9</accession>
<comment type="caution">
    <text evidence="2">The sequence shown here is derived from an EMBL/GenBank/DDBJ whole genome shotgun (WGS) entry which is preliminary data.</text>
</comment>
<dbReference type="Proteomes" id="UP001281614">
    <property type="component" value="Unassembled WGS sequence"/>
</dbReference>
<name>A0AAD9YFC9_COLKA</name>
<proteinExistence type="predicted"/>
<gene>
    <name evidence="2" type="ORF">CKAH01_05314</name>
</gene>
<feature type="compositionally biased region" description="Polar residues" evidence="1">
    <location>
        <begin position="45"/>
        <end position="54"/>
    </location>
</feature>
<organism evidence="2 3">
    <name type="scientific">Colletotrichum kahawae</name>
    <name type="common">Coffee berry disease fungus</name>
    <dbReference type="NCBI Taxonomy" id="34407"/>
    <lineage>
        <taxon>Eukaryota</taxon>
        <taxon>Fungi</taxon>
        <taxon>Dikarya</taxon>
        <taxon>Ascomycota</taxon>
        <taxon>Pezizomycotina</taxon>
        <taxon>Sordariomycetes</taxon>
        <taxon>Hypocreomycetidae</taxon>
        <taxon>Glomerellales</taxon>
        <taxon>Glomerellaceae</taxon>
        <taxon>Colletotrichum</taxon>
        <taxon>Colletotrichum gloeosporioides species complex</taxon>
    </lineage>
</organism>
<evidence type="ECO:0000313" key="2">
    <source>
        <dbReference type="EMBL" id="KAK2760628.1"/>
    </source>
</evidence>